<protein>
    <submittedName>
        <fullName evidence="2">Uncharacterized protein</fullName>
    </submittedName>
</protein>
<dbReference type="InterPro" id="IPR029014">
    <property type="entry name" value="NiFe-Hase_large"/>
</dbReference>
<dbReference type="EMBL" id="WHYS01000003">
    <property type="protein sequence ID" value="MQL56403.1"/>
    <property type="molecule type" value="Genomic_DNA"/>
</dbReference>
<proteinExistence type="predicted"/>
<reference evidence="1 4" key="1">
    <citation type="submission" date="2019-10" db="EMBL/GenBank/DDBJ databases">
        <title>Comparative genomics of sulfur disproportionating microorganisms.</title>
        <authorList>
            <person name="Ward L.M."/>
            <person name="Bertran E."/>
            <person name="Johnston D."/>
        </authorList>
    </citation>
    <scope>NUCLEOTIDE SEQUENCE [LARGE SCALE GENOMIC DNA]</scope>
    <source>
        <strain evidence="1 4">DSM 3772</strain>
    </source>
</reference>
<dbReference type="Proteomes" id="UP000474054">
    <property type="component" value="Unassembled WGS sequence"/>
</dbReference>
<accession>A0A650CW27</accession>
<evidence type="ECO:0000313" key="3">
    <source>
        <dbReference type="Proteomes" id="UP000426328"/>
    </source>
</evidence>
<evidence type="ECO:0000313" key="1">
    <source>
        <dbReference type="EMBL" id="MQL56403.1"/>
    </source>
</evidence>
<dbReference type="Proteomes" id="UP000426328">
    <property type="component" value="Chromosome"/>
</dbReference>
<dbReference type="AlphaFoldDB" id="A0A650CW27"/>
<gene>
    <name evidence="2" type="ORF">D1866_08140</name>
    <name evidence="1" type="ORF">GFB69_11980</name>
</gene>
<organism evidence="2 3">
    <name type="scientific">Acidianus ambivalens</name>
    <name type="common">Desulfurolobus ambivalens</name>
    <dbReference type="NCBI Taxonomy" id="2283"/>
    <lineage>
        <taxon>Archaea</taxon>
        <taxon>Thermoproteota</taxon>
        <taxon>Thermoprotei</taxon>
        <taxon>Sulfolobales</taxon>
        <taxon>Sulfolobaceae</taxon>
        <taxon>Acidianus</taxon>
    </lineage>
</organism>
<dbReference type="Gene3D" id="1.10.645.10">
    <property type="entry name" value="Cytochrome-c3 Hydrogenase, chain B"/>
    <property type="match status" value="1"/>
</dbReference>
<evidence type="ECO:0000313" key="4">
    <source>
        <dbReference type="Proteomes" id="UP000474054"/>
    </source>
</evidence>
<reference evidence="2 3" key="2">
    <citation type="submission" date="2019-10" db="EMBL/GenBank/DDBJ databases">
        <title>Genome Sequences from Six Type Strain Members of the Archaeal Family Sulfolobaceae: Acidianus ambivalens, Acidianus infernus, Metallosphaera prunae, Stygiolobus azoricus, Sulfolobus metallicus, and Sulfurisphaera ohwakuensis.</title>
        <authorList>
            <person name="Counts J.A."/>
            <person name="Kelly R.M."/>
        </authorList>
    </citation>
    <scope>NUCLEOTIDE SEQUENCE [LARGE SCALE GENOMIC DNA]</scope>
    <source>
        <strain evidence="2 3">LEI 10</strain>
    </source>
</reference>
<dbReference type="GeneID" id="42779698"/>
<sequence>MNPLDLEAISLKVYIENNVVVSALSSGNKLRGFEKAFINKKVKELQDIIPRVLATCSQSHVSAFTRAVGIINHNSEILSRIAVSLEIIESHTKHPYIYWFPYMSVSNNFCFLYFSRAVRLYY</sequence>
<evidence type="ECO:0000313" key="2">
    <source>
        <dbReference type="EMBL" id="QGR21978.1"/>
    </source>
</evidence>
<name>A0A650CW27_ACIAM</name>
<dbReference type="EMBL" id="CP045482">
    <property type="protein sequence ID" value="QGR21978.1"/>
    <property type="molecule type" value="Genomic_DNA"/>
</dbReference>
<dbReference type="SUPFAM" id="SSF56762">
    <property type="entry name" value="HydB/Nqo4-like"/>
    <property type="match status" value="1"/>
</dbReference>
<keyword evidence="3" id="KW-1185">Reference proteome</keyword>
<dbReference type="RefSeq" id="WP_152943182.1">
    <property type="nucleotide sequence ID" value="NZ_CP045482.1"/>
</dbReference>
<dbReference type="KEGG" id="aamb:D1866_08140"/>